<dbReference type="Proteomes" id="UP000187822">
    <property type="component" value="Chromosome I"/>
</dbReference>
<dbReference type="OrthoDB" id="29061at2157"/>
<proteinExistence type="predicted"/>
<evidence type="ECO:0000259" key="2">
    <source>
        <dbReference type="PROSITE" id="PS50850"/>
    </source>
</evidence>
<feature type="transmembrane region" description="Helical" evidence="1">
    <location>
        <begin position="43"/>
        <end position="63"/>
    </location>
</feature>
<dbReference type="STRING" id="1673428.CPM_1101"/>
<dbReference type="Proteomes" id="UP000195607">
    <property type="component" value="Chromosome I"/>
</dbReference>
<dbReference type="GO" id="GO:0005886">
    <property type="term" value="C:plasma membrane"/>
    <property type="evidence" value="ECO:0007669"/>
    <property type="project" value="TreeGrafter"/>
</dbReference>
<keyword evidence="1" id="KW-1133">Transmembrane helix</keyword>
<organism evidence="3 6">
    <name type="scientific">Cuniculiplasma divulgatum</name>
    <dbReference type="NCBI Taxonomy" id="1673428"/>
    <lineage>
        <taxon>Archaea</taxon>
        <taxon>Methanobacteriati</taxon>
        <taxon>Thermoplasmatota</taxon>
        <taxon>Thermoplasmata</taxon>
        <taxon>Thermoplasmatales</taxon>
        <taxon>Cuniculiplasmataceae</taxon>
        <taxon>Cuniculiplasma</taxon>
    </lineage>
</organism>
<feature type="transmembrane region" description="Helical" evidence="1">
    <location>
        <begin position="175"/>
        <end position="193"/>
    </location>
</feature>
<feature type="transmembrane region" description="Helical" evidence="1">
    <location>
        <begin position="318"/>
        <end position="341"/>
    </location>
</feature>
<feature type="transmembrane region" description="Helical" evidence="1">
    <location>
        <begin position="102"/>
        <end position="123"/>
    </location>
</feature>
<feature type="transmembrane region" description="Helical" evidence="1">
    <location>
        <begin position="144"/>
        <end position="169"/>
    </location>
</feature>
<dbReference type="RefSeq" id="WP_021790013.1">
    <property type="nucleotide sequence ID" value="NZ_LT671858.1"/>
</dbReference>
<keyword evidence="1" id="KW-0812">Transmembrane</keyword>
<dbReference type="EMBL" id="LT671858">
    <property type="protein sequence ID" value="SIM63625.1"/>
    <property type="molecule type" value="Genomic_DNA"/>
</dbReference>
<feature type="transmembrane region" description="Helical" evidence="1">
    <location>
        <begin position="294"/>
        <end position="312"/>
    </location>
</feature>
<feature type="transmembrane region" description="Helical" evidence="1">
    <location>
        <begin position="262"/>
        <end position="282"/>
    </location>
</feature>
<name>A0A1N5UUA5_9ARCH</name>
<evidence type="ECO:0000256" key="1">
    <source>
        <dbReference type="SAM" id="Phobius"/>
    </source>
</evidence>
<sequence>MKTELKALSSTSLAHLSNDGVFLLFSSLIVYYSEPSLGLNITILGYFATIYVFVSGILSIPVGRWSDSGDRDPELMSLGILLLAISLVTFSIPFLFSSSMAILTKYLVVGLGAFILGLGQAFYHPLGADILRYSLKGRDSSFLLGINGSFGSIGRAVILIIVGIMIVDYGAFRGLFYLSLYYFVVAIVIYIMSRNLRKSETYREKRMEAVIERKELVRMKSLPGVRGFLAILTVTLFLRSAFQLAISTYAFTYIDGIFKSSFLSFLFLAVALVTPIVGQPIFGQLTRRKGGDFTLLFAGVLSLLAFLPFLYFSQNYVLSLIFFSIYAFGAFTGFPSILGFLNQKIPKEVSTRANTWAWGIGNTVGGAFGILIFTTLFETLKISMELSFILMLSFLVLSIITNIMIKPFAKKLPSQITQ</sequence>
<dbReference type="InterPro" id="IPR011701">
    <property type="entry name" value="MFS"/>
</dbReference>
<dbReference type="SUPFAM" id="SSF103473">
    <property type="entry name" value="MFS general substrate transporter"/>
    <property type="match status" value="1"/>
</dbReference>
<dbReference type="InterPro" id="IPR020846">
    <property type="entry name" value="MFS_dom"/>
</dbReference>
<feature type="transmembrane region" description="Helical" evidence="1">
    <location>
        <begin position="75"/>
        <end position="96"/>
    </location>
</feature>
<keyword evidence="5" id="KW-1185">Reference proteome</keyword>
<protein>
    <submittedName>
        <fullName evidence="3">Fsr family major facilitator superfamily permease</fullName>
    </submittedName>
</protein>
<reference evidence="5" key="2">
    <citation type="submission" date="2016-06" db="EMBL/GenBank/DDBJ databases">
        <authorList>
            <person name="Toshchakov V.S."/>
        </authorList>
    </citation>
    <scope>NUCLEOTIDE SEQUENCE [LARGE SCALE GENOMIC DNA]</scope>
    <source>
        <strain>PM4 (JCM 30641</strain>
        <strain evidence="5">\VKM B-2940)</strain>
    </source>
</reference>
<dbReference type="Gene3D" id="1.20.1250.20">
    <property type="entry name" value="MFS general substrate transporter like domains"/>
    <property type="match status" value="2"/>
</dbReference>
<feature type="transmembrane region" description="Helical" evidence="1">
    <location>
        <begin position="228"/>
        <end position="250"/>
    </location>
</feature>
<dbReference type="InterPro" id="IPR036259">
    <property type="entry name" value="MFS_trans_sf"/>
</dbReference>
<reference evidence="3 6" key="1">
    <citation type="submission" date="2016-04" db="EMBL/GenBank/DDBJ databases">
        <authorList>
            <person name="Evans L.H."/>
            <person name="Alamgir A."/>
            <person name="Owens N."/>
            <person name="Weber N.D."/>
            <person name="Virtaneva K."/>
            <person name="Barbian K."/>
            <person name="Babar A."/>
            <person name="Rosenke K."/>
        </authorList>
    </citation>
    <scope>NUCLEOTIDE SEQUENCE [LARGE SCALE GENOMIC DNA]</scope>
    <source>
        <strain evidence="3">S5</strain>
        <strain evidence="6">S5(T) (JCM 30642 \VKM B-2941)</strain>
    </source>
</reference>
<keyword evidence="1" id="KW-0472">Membrane</keyword>
<feature type="transmembrane region" description="Helical" evidence="1">
    <location>
        <begin position="353"/>
        <end position="374"/>
    </location>
</feature>
<evidence type="ECO:0000313" key="4">
    <source>
        <dbReference type="EMBL" id="SJK84914.1"/>
    </source>
</evidence>
<reference evidence="4" key="3">
    <citation type="submission" date="2016-06" db="EMBL/GenBank/DDBJ databases">
        <authorList>
            <person name="Olsen C.W."/>
            <person name="Carey S."/>
            <person name="Hinshaw L."/>
            <person name="Karasin A.I."/>
        </authorList>
    </citation>
    <scope>NUCLEOTIDE SEQUENCE [LARGE SCALE GENOMIC DNA]</scope>
    <source>
        <strain evidence="4">PM4</strain>
    </source>
</reference>
<gene>
    <name evidence="4" type="ORF">CPM_1101</name>
    <name evidence="3" type="ORF">CSP5_1097</name>
</gene>
<dbReference type="GO" id="GO:0022857">
    <property type="term" value="F:transmembrane transporter activity"/>
    <property type="evidence" value="ECO:0007669"/>
    <property type="project" value="InterPro"/>
</dbReference>
<dbReference type="GeneID" id="41588357"/>
<dbReference type="PANTHER" id="PTHR43129:SF1">
    <property type="entry name" value="FOSMIDOMYCIN RESISTANCE PROTEIN"/>
    <property type="match status" value="1"/>
</dbReference>
<feature type="transmembrane region" description="Helical" evidence="1">
    <location>
        <begin position="12"/>
        <end position="31"/>
    </location>
</feature>
<dbReference type="EMBL" id="LT719092">
    <property type="protein sequence ID" value="SJK84914.1"/>
    <property type="molecule type" value="Genomic_DNA"/>
</dbReference>
<evidence type="ECO:0000313" key="5">
    <source>
        <dbReference type="Proteomes" id="UP000187822"/>
    </source>
</evidence>
<dbReference type="KEGG" id="cdiv:CPM_1101"/>
<feature type="domain" description="Major facilitator superfamily (MFS) profile" evidence="2">
    <location>
        <begin position="1"/>
        <end position="410"/>
    </location>
</feature>
<feature type="transmembrane region" description="Helical" evidence="1">
    <location>
        <begin position="386"/>
        <end position="405"/>
    </location>
</feature>
<dbReference type="AlphaFoldDB" id="A0A1N5UUA5"/>
<evidence type="ECO:0000313" key="6">
    <source>
        <dbReference type="Proteomes" id="UP000195607"/>
    </source>
</evidence>
<dbReference type="Pfam" id="PF07690">
    <property type="entry name" value="MFS_1"/>
    <property type="match status" value="1"/>
</dbReference>
<accession>A0A1N5UUA5</accession>
<dbReference type="PANTHER" id="PTHR43129">
    <property type="entry name" value="FOSMIDOMYCIN RESISTANCE PROTEIN"/>
    <property type="match status" value="1"/>
</dbReference>
<evidence type="ECO:0000313" key="3">
    <source>
        <dbReference type="EMBL" id="SIM63625.1"/>
    </source>
</evidence>
<dbReference type="PROSITE" id="PS50850">
    <property type="entry name" value="MFS"/>
    <property type="match status" value="1"/>
</dbReference>